<dbReference type="PROSITE" id="PS51885">
    <property type="entry name" value="NEPRILYSIN"/>
    <property type="match status" value="1"/>
</dbReference>
<name>A0A4U5N3Q2_STECR</name>
<dbReference type="GO" id="GO:0004222">
    <property type="term" value="F:metalloendopeptidase activity"/>
    <property type="evidence" value="ECO:0007669"/>
    <property type="project" value="InterPro"/>
</dbReference>
<evidence type="ECO:0000313" key="4">
    <source>
        <dbReference type="EMBL" id="TKR77086.1"/>
    </source>
</evidence>
<reference evidence="4 5" key="2">
    <citation type="journal article" date="2019" name="G3 (Bethesda)">
        <title>Hybrid Assembly of the Genome of the Entomopathogenic Nematode Steinernema carpocapsae Identifies the X-Chromosome.</title>
        <authorList>
            <person name="Serra L."/>
            <person name="Macchietto M."/>
            <person name="Macias-Munoz A."/>
            <person name="McGill C.J."/>
            <person name="Rodriguez I.M."/>
            <person name="Rodriguez B."/>
            <person name="Murad R."/>
            <person name="Mortazavi A."/>
        </authorList>
    </citation>
    <scope>NUCLEOTIDE SEQUENCE [LARGE SCALE GENOMIC DNA]</scope>
    <source>
        <strain evidence="4 5">ALL</strain>
    </source>
</reference>
<proteinExistence type="predicted"/>
<reference evidence="4 5" key="1">
    <citation type="journal article" date="2015" name="Genome Biol.">
        <title>Comparative genomics of Steinernema reveals deeply conserved gene regulatory networks.</title>
        <authorList>
            <person name="Dillman A.R."/>
            <person name="Macchietto M."/>
            <person name="Porter C.F."/>
            <person name="Rogers A."/>
            <person name="Williams B."/>
            <person name="Antoshechkin I."/>
            <person name="Lee M.M."/>
            <person name="Goodwin Z."/>
            <person name="Lu X."/>
            <person name="Lewis E.E."/>
            <person name="Goodrich-Blair H."/>
            <person name="Stock S.P."/>
            <person name="Adams B.J."/>
            <person name="Sternberg P.W."/>
            <person name="Mortazavi A."/>
        </authorList>
    </citation>
    <scope>NUCLEOTIDE SEQUENCE [LARGE SCALE GENOMIC DNA]</scope>
    <source>
        <strain evidence="4 5">ALL</strain>
    </source>
</reference>
<dbReference type="STRING" id="34508.A0A4U5N3Q2"/>
<dbReference type="GO" id="GO:0016485">
    <property type="term" value="P:protein processing"/>
    <property type="evidence" value="ECO:0007669"/>
    <property type="project" value="TreeGrafter"/>
</dbReference>
<protein>
    <recommendedName>
        <fullName evidence="3">Peptidase M13 C-terminal domain-containing protein</fullName>
    </recommendedName>
</protein>
<accession>A0A4U5N3Q2</accession>
<dbReference type="SUPFAM" id="SSF55486">
    <property type="entry name" value="Metalloproteases ('zincins'), catalytic domain"/>
    <property type="match status" value="1"/>
</dbReference>
<comment type="caution">
    <text evidence="4">The sequence shown here is derived from an EMBL/GenBank/DDBJ whole genome shotgun (WGS) entry which is preliminary data.</text>
</comment>
<dbReference type="PANTHER" id="PTHR11733:SF233">
    <property type="entry name" value="PEPTIDASE M13 C-TERMINAL DOMAIN-CONTAINING PROTEIN"/>
    <property type="match status" value="1"/>
</dbReference>
<dbReference type="Proteomes" id="UP000298663">
    <property type="component" value="Unassembled WGS sequence"/>
</dbReference>
<dbReference type="Gene3D" id="3.40.390.10">
    <property type="entry name" value="Collagenase (Catalytic Domain)"/>
    <property type="match status" value="1"/>
</dbReference>
<sequence length="711" mass="81237">MTAPTRLLLAFIALQNLASFVTSKHYIPTATELDEAFNASILPCDDIHFHTCNLKQKAIEQYRNVAQYLNMAYDIVEVMDLTDPVVVAFFEEIAKINEGKCERPKIDDAPEGAEDFAKHLGRMYATGGCYYGPCLDPLYLICDIRPVGPQCQISTDSYGFLNRFKHNHSEVENPFVKNLLYGYLNALEVSNEEIDRYAVLYSSNSTDLDRLRNTSEYFQVHYMSDRWWDDWESHVRNYQLNSTDANHKWHNVRWIFFKLSIERLFAPYFNILLTKVMFENPDKFKVSYMDDMDNLAEAFLALSTSLINHACLQKWPHFNSKQKEEVRKFLKRLNIIMGVEKTFRNLTYLQNLHERFQQYILKDLSSNGCNLKTIISRISIFRNQLVLKDEPLISPFAYHTTETSIFGYGGVTNGFSVYIPPGSIYPLQQNFPLGFKYGYTAWVIGHEIFHSLGPRKRKGHMAGITNHSHFDEAVQCYDDYYSSFCLFDKTGKKICPDGTRTSNEGFADVEGARHVFAVFKKALKQREDDAAGGTKHKRASNERRLPLFDSPPVEEFFSDGGNTFAEEKWFYKGLALTSCSHNNTETSVGYTHPRSGIRINAVARQTKSFSKVFGCKKGDPNFTTERICIAYPISEDYPEFREPATASAPENRSATQQAETVSGISRDREEADKNSQDPDSVEGGGSIEDPYSSASDLTLASFLVALIFFYF</sequence>
<dbReference type="Pfam" id="PF01431">
    <property type="entry name" value="Peptidase_M13"/>
    <property type="match status" value="2"/>
</dbReference>
<dbReference type="EMBL" id="AZBU02000005">
    <property type="protein sequence ID" value="TKR77086.1"/>
    <property type="molecule type" value="Genomic_DNA"/>
</dbReference>
<evidence type="ECO:0000256" key="1">
    <source>
        <dbReference type="SAM" id="MobiDB-lite"/>
    </source>
</evidence>
<dbReference type="InterPro" id="IPR000718">
    <property type="entry name" value="Peptidase_M13"/>
</dbReference>
<dbReference type="GO" id="GO:0005886">
    <property type="term" value="C:plasma membrane"/>
    <property type="evidence" value="ECO:0007669"/>
    <property type="project" value="TreeGrafter"/>
</dbReference>
<feature type="compositionally biased region" description="Basic and acidic residues" evidence="1">
    <location>
        <begin position="665"/>
        <end position="676"/>
    </location>
</feature>
<evidence type="ECO:0000256" key="2">
    <source>
        <dbReference type="SAM" id="SignalP"/>
    </source>
</evidence>
<keyword evidence="5" id="KW-1185">Reference proteome</keyword>
<organism evidence="4 5">
    <name type="scientific">Steinernema carpocapsae</name>
    <name type="common">Entomopathogenic nematode</name>
    <dbReference type="NCBI Taxonomy" id="34508"/>
    <lineage>
        <taxon>Eukaryota</taxon>
        <taxon>Metazoa</taxon>
        <taxon>Ecdysozoa</taxon>
        <taxon>Nematoda</taxon>
        <taxon>Chromadorea</taxon>
        <taxon>Rhabditida</taxon>
        <taxon>Tylenchina</taxon>
        <taxon>Panagrolaimomorpha</taxon>
        <taxon>Strongyloidoidea</taxon>
        <taxon>Steinernematidae</taxon>
        <taxon>Steinernema</taxon>
    </lineage>
</organism>
<dbReference type="InterPro" id="IPR018497">
    <property type="entry name" value="Peptidase_M13_C"/>
</dbReference>
<keyword evidence="2" id="KW-0732">Signal</keyword>
<feature type="compositionally biased region" description="Polar residues" evidence="1">
    <location>
        <begin position="648"/>
        <end position="663"/>
    </location>
</feature>
<dbReference type="PANTHER" id="PTHR11733">
    <property type="entry name" value="ZINC METALLOPROTEASE FAMILY M13 NEPRILYSIN-RELATED"/>
    <property type="match status" value="1"/>
</dbReference>
<dbReference type="AlphaFoldDB" id="A0A4U5N3Q2"/>
<feature type="region of interest" description="Disordered" evidence="1">
    <location>
        <begin position="642"/>
        <end position="689"/>
    </location>
</feature>
<evidence type="ECO:0000259" key="3">
    <source>
        <dbReference type="Pfam" id="PF01431"/>
    </source>
</evidence>
<feature type="signal peptide" evidence="2">
    <location>
        <begin position="1"/>
        <end position="23"/>
    </location>
</feature>
<gene>
    <name evidence="4" type="ORF">L596_018123</name>
</gene>
<feature type="domain" description="Peptidase M13 C-terminal" evidence="3">
    <location>
        <begin position="563"/>
        <end position="625"/>
    </location>
</feature>
<feature type="domain" description="Peptidase M13 C-terminal" evidence="3">
    <location>
        <begin position="429"/>
        <end position="530"/>
    </location>
</feature>
<dbReference type="InterPro" id="IPR024079">
    <property type="entry name" value="MetalloPept_cat_dom_sf"/>
</dbReference>
<evidence type="ECO:0000313" key="5">
    <source>
        <dbReference type="Proteomes" id="UP000298663"/>
    </source>
</evidence>
<feature type="chain" id="PRO_5020667253" description="Peptidase M13 C-terminal domain-containing protein" evidence="2">
    <location>
        <begin position="24"/>
        <end position="711"/>
    </location>
</feature>